<dbReference type="InterPro" id="IPR011089">
    <property type="entry name" value="GmrSD_C"/>
</dbReference>
<accession>A0A1I4XIE6</accession>
<dbReference type="Proteomes" id="UP000199339">
    <property type="component" value="Unassembled WGS sequence"/>
</dbReference>
<dbReference type="OrthoDB" id="9798761at2"/>
<feature type="domain" description="GmrSD restriction endonucleases N-terminal" evidence="1">
    <location>
        <begin position="15"/>
        <end position="233"/>
    </location>
</feature>
<evidence type="ECO:0000259" key="2">
    <source>
        <dbReference type="Pfam" id="PF07510"/>
    </source>
</evidence>
<dbReference type="Pfam" id="PF07510">
    <property type="entry name" value="GmrSD_C"/>
    <property type="match status" value="1"/>
</dbReference>
<protein>
    <submittedName>
        <fullName evidence="3">Uncharacterized conserved protein, contains ParB-like and HNH nuclease domains</fullName>
    </submittedName>
</protein>
<dbReference type="AlphaFoldDB" id="A0A1I4XIE6"/>
<gene>
    <name evidence="3" type="ORF">SAMN04487961_2588</name>
</gene>
<dbReference type="Pfam" id="PF03235">
    <property type="entry name" value="GmrSD_N"/>
    <property type="match status" value="1"/>
</dbReference>
<reference evidence="4" key="1">
    <citation type="submission" date="2016-10" db="EMBL/GenBank/DDBJ databases">
        <authorList>
            <person name="Varghese N."/>
            <person name="Submissions S."/>
        </authorList>
    </citation>
    <scope>NUCLEOTIDE SEQUENCE [LARGE SCALE GENOMIC DNA]</scope>
    <source>
        <strain evidence="4">CGMCC 1.6775</strain>
    </source>
</reference>
<sequence>MDISPDKQNIDAVFSNTLYHIDFYQRDYRWNDEPVLRLLDDIFYKFNEHYEENSSLPPSAEVIDAKYSWYYLNTYVTNKVDGKVFIVDGQQRLTTLSLILIKLLHLAKEHDSKAAKWLDSKISGQSGFETRFWMNHEAHRSTQQAIYDNELDNVDTSTGITSVNMVRNFQTISRWLEKDLVTKHKLETFIFYYLRRLVLINLTVEQTDVPMVFEVINDRGVRLKPYEILKGKLLGQIDKTVMASKNYNRLWEENIRAINAFDEDEADRFFRFYLKAKYANSRAEGQRFDGDYHRLIFSNEFDDKLSIAHNQAGVIQFLDDQFSYYIELYRKARDAYTNDEASAFTYNRVNDLDGALMLILSSCSLWEDVESEKLSLIPAELDRLFALLQIQGAYDSNAFQEMLFRISATIRDKGLDEIRPAFDHELISTLAKRRLTEVEEPFKYAFFKQTGIGLNTRFKRYFFARIDEFLARELNLNMKHSISDLVSKTGAKTGFHIEHILAHNEENMALFEGDEERFDMERNRLGGILLLKGKDNISSNNEAYSDKLKTYANTLYWNETLRADAYKSKLDMTQLKERFGLELEPIDHFGPDELEARQKLLFKIASIIWR</sequence>
<feature type="domain" description="GmrSD restriction endonucleases C-terminal" evidence="2">
    <location>
        <begin position="456"/>
        <end position="603"/>
    </location>
</feature>
<dbReference type="PANTHER" id="PTHR35149:SF1">
    <property type="entry name" value="DUF5655 DOMAIN-CONTAINING PROTEIN"/>
    <property type="match status" value="1"/>
</dbReference>
<evidence type="ECO:0000259" key="1">
    <source>
        <dbReference type="Pfam" id="PF03235"/>
    </source>
</evidence>
<dbReference type="EMBL" id="FOUR01000006">
    <property type="protein sequence ID" value="SFN25263.1"/>
    <property type="molecule type" value="Genomic_DNA"/>
</dbReference>
<evidence type="ECO:0000313" key="3">
    <source>
        <dbReference type="EMBL" id="SFN25263.1"/>
    </source>
</evidence>
<dbReference type="RefSeq" id="WP_092004230.1">
    <property type="nucleotide sequence ID" value="NZ_FOUR01000006.1"/>
</dbReference>
<name>A0A1I4XIE6_9GAMM</name>
<dbReference type="InterPro" id="IPR004919">
    <property type="entry name" value="GmrSD_N"/>
</dbReference>
<evidence type="ECO:0000313" key="4">
    <source>
        <dbReference type="Proteomes" id="UP000199339"/>
    </source>
</evidence>
<organism evidence="3 4">
    <name type="scientific">Marinobacter pelagius</name>
    <dbReference type="NCBI Taxonomy" id="379482"/>
    <lineage>
        <taxon>Bacteria</taxon>
        <taxon>Pseudomonadati</taxon>
        <taxon>Pseudomonadota</taxon>
        <taxon>Gammaproteobacteria</taxon>
        <taxon>Pseudomonadales</taxon>
        <taxon>Marinobacteraceae</taxon>
        <taxon>Marinobacter</taxon>
    </lineage>
</organism>
<proteinExistence type="predicted"/>
<keyword evidence="4" id="KW-1185">Reference proteome</keyword>
<dbReference type="PANTHER" id="PTHR35149">
    <property type="entry name" value="SLL5132 PROTEIN"/>
    <property type="match status" value="1"/>
</dbReference>